<keyword evidence="9 10" id="KW-0961">Cell wall biogenesis/degradation</keyword>
<keyword evidence="8 10" id="KW-0131">Cell cycle</keyword>
<dbReference type="Proteomes" id="UP000027997">
    <property type="component" value="Unassembled WGS sequence"/>
</dbReference>
<reference evidence="15 16" key="1">
    <citation type="submission" date="2014-06" db="EMBL/GenBank/DDBJ databases">
        <title>Whole Genome Sequences of Three Symbiotic Endozoicomonas Bacteria.</title>
        <authorList>
            <person name="Neave M.J."/>
            <person name="Apprill A."/>
            <person name="Voolstra C.R."/>
        </authorList>
    </citation>
    <scope>NUCLEOTIDE SEQUENCE [LARGE SCALE GENOMIC DNA]</scope>
    <source>
        <strain evidence="15 16">DSM 22380</strain>
    </source>
</reference>
<feature type="domain" description="Mur ligase N-terminal catalytic" evidence="12">
    <location>
        <begin position="28"/>
        <end position="95"/>
    </location>
</feature>
<dbReference type="InterPro" id="IPR013221">
    <property type="entry name" value="Mur_ligase_cen"/>
</dbReference>
<proteinExistence type="inferred from homology"/>
<dbReference type="STRING" id="305900.GV64_18820"/>
<evidence type="ECO:0000256" key="10">
    <source>
        <dbReference type="HAMAP-Rule" id="MF_02019"/>
    </source>
</evidence>
<dbReference type="Pfam" id="PF01225">
    <property type="entry name" value="Mur_ligase"/>
    <property type="match status" value="1"/>
</dbReference>
<dbReference type="GO" id="GO:0047480">
    <property type="term" value="F:UDP-N-acetylmuramoyl-tripeptide-D-alanyl-D-alanine ligase activity"/>
    <property type="evidence" value="ECO:0007669"/>
    <property type="project" value="UniProtKB-UniRule"/>
</dbReference>
<feature type="domain" description="Mur ligase C-terminal" evidence="13">
    <location>
        <begin position="333"/>
        <end position="454"/>
    </location>
</feature>
<dbReference type="Gene3D" id="3.90.190.20">
    <property type="entry name" value="Mur ligase, C-terminal domain"/>
    <property type="match status" value="1"/>
</dbReference>
<comment type="pathway">
    <text evidence="10 11">Cell wall biogenesis; peptidoglycan biosynthesis.</text>
</comment>
<dbReference type="SUPFAM" id="SSF53623">
    <property type="entry name" value="MurD-like peptide ligases, catalytic domain"/>
    <property type="match status" value="1"/>
</dbReference>
<dbReference type="InterPro" id="IPR000713">
    <property type="entry name" value="Mur_ligase_N"/>
</dbReference>
<dbReference type="NCBIfam" id="TIGR01143">
    <property type="entry name" value="murF"/>
    <property type="match status" value="1"/>
</dbReference>
<evidence type="ECO:0000256" key="4">
    <source>
        <dbReference type="ARBA" id="ARBA00022741"/>
    </source>
</evidence>
<dbReference type="GO" id="GO:0051301">
    <property type="term" value="P:cell division"/>
    <property type="evidence" value="ECO:0007669"/>
    <property type="project" value="UniProtKB-KW"/>
</dbReference>
<evidence type="ECO:0000256" key="11">
    <source>
        <dbReference type="RuleBase" id="RU004136"/>
    </source>
</evidence>
<dbReference type="PANTHER" id="PTHR43024">
    <property type="entry name" value="UDP-N-ACETYLMURAMOYL-TRIPEPTIDE--D-ALANYL-D-ALANINE LIGASE"/>
    <property type="match status" value="1"/>
</dbReference>
<dbReference type="RefSeq" id="WP_020584863.1">
    <property type="nucleotide sequence ID" value="NZ_JOJP01000001.1"/>
</dbReference>
<gene>
    <name evidence="10" type="primary">murF</name>
    <name evidence="15" type="ORF">GV64_18820</name>
</gene>
<evidence type="ECO:0000259" key="14">
    <source>
        <dbReference type="Pfam" id="PF08245"/>
    </source>
</evidence>
<name>A0A081KED2_9GAMM</name>
<keyword evidence="6 10" id="KW-0133">Cell shape</keyword>
<dbReference type="InterPro" id="IPR036565">
    <property type="entry name" value="Mur-like_cat_sf"/>
</dbReference>
<dbReference type="Pfam" id="PF08245">
    <property type="entry name" value="Mur_ligase_M"/>
    <property type="match status" value="1"/>
</dbReference>
<dbReference type="InterPro" id="IPR004101">
    <property type="entry name" value="Mur_ligase_C"/>
</dbReference>
<dbReference type="GO" id="GO:0009252">
    <property type="term" value="P:peptidoglycan biosynthetic process"/>
    <property type="evidence" value="ECO:0007669"/>
    <property type="project" value="UniProtKB-UniRule"/>
</dbReference>
<dbReference type="AlphaFoldDB" id="A0A081KED2"/>
<dbReference type="InterPro" id="IPR035911">
    <property type="entry name" value="MurE/MurF_N"/>
</dbReference>
<evidence type="ECO:0000256" key="1">
    <source>
        <dbReference type="ARBA" id="ARBA00022490"/>
    </source>
</evidence>
<dbReference type="GO" id="GO:0071555">
    <property type="term" value="P:cell wall organization"/>
    <property type="evidence" value="ECO:0007669"/>
    <property type="project" value="UniProtKB-KW"/>
</dbReference>
<organism evidence="15 16">
    <name type="scientific">Endozoicomonas elysicola</name>
    <dbReference type="NCBI Taxonomy" id="305900"/>
    <lineage>
        <taxon>Bacteria</taxon>
        <taxon>Pseudomonadati</taxon>
        <taxon>Pseudomonadota</taxon>
        <taxon>Gammaproteobacteria</taxon>
        <taxon>Oceanospirillales</taxon>
        <taxon>Endozoicomonadaceae</taxon>
        <taxon>Endozoicomonas</taxon>
    </lineage>
</organism>
<evidence type="ECO:0000256" key="7">
    <source>
        <dbReference type="ARBA" id="ARBA00022984"/>
    </source>
</evidence>
<dbReference type="Pfam" id="PF02875">
    <property type="entry name" value="Mur_ligase_C"/>
    <property type="match status" value="1"/>
</dbReference>
<sequence length="475" mass="51152">MIESISLSRLAEIVHGQLHDHLLDQPSVTGVSIDTRTLKSGDLFIAIKGPRFDGHAYLRQAHSAGAVAALTEHFVTDAPLPQIVVENTEKALGLLGAANRNSFSGCLVGVTGSCGKTSVKEMLMAIFSEAGPTLATEGNLNNALGTPLTLLKINADHQFAVVEMGTSAPGEIEYIANMGRPDISLITNAAETHLADLKTVEGVAWEKGFILDALPANGIAVLNLDDRFYREWFDRVLKETDRRVVSFSNQNTEADCFASDVEPNQVGTRFTLNIRGNNKQSESEKVEQVSIQLSFWGRYQVANACCAAAVAAASGLPLDIIACGLENARPYQRRGQRFTHASGAVLIDETYNANPKATLAAIDQLVDCGGKKIMVFGDMLDLGEISDERHQDIGRYAREQGIDQLLSYGPSARLASEAFGAGLHFEEKSELIAWLDAQLQSSLDEKVAVMVKGSKGMKMLDIIQALAGADYKGDA</sequence>
<dbReference type="GO" id="GO:0005737">
    <property type="term" value="C:cytoplasm"/>
    <property type="evidence" value="ECO:0007669"/>
    <property type="project" value="UniProtKB-SubCell"/>
</dbReference>
<keyword evidence="1 10" id="KW-0963">Cytoplasm</keyword>
<dbReference type="Gene3D" id="3.40.1190.10">
    <property type="entry name" value="Mur-like, catalytic domain"/>
    <property type="match status" value="1"/>
</dbReference>
<dbReference type="SUPFAM" id="SSF53244">
    <property type="entry name" value="MurD-like peptide ligases, peptide-binding domain"/>
    <property type="match status" value="1"/>
</dbReference>
<evidence type="ECO:0000256" key="3">
    <source>
        <dbReference type="ARBA" id="ARBA00022618"/>
    </source>
</evidence>
<evidence type="ECO:0000256" key="6">
    <source>
        <dbReference type="ARBA" id="ARBA00022960"/>
    </source>
</evidence>
<evidence type="ECO:0000256" key="8">
    <source>
        <dbReference type="ARBA" id="ARBA00023306"/>
    </source>
</evidence>
<dbReference type="PANTHER" id="PTHR43024:SF1">
    <property type="entry name" value="UDP-N-ACETYLMURAMOYL-TRIPEPTIDE--D-ALANYL-D-ALANINE LIGASE"/>
    <property type="match status" value="1"/>
</dbReference>
<dbReference type="HAMAP" id="MF_02019">
    <property type="entry name" value="MurF"/>
    <property type="match status" value="1"/>
</dbReference>
<keyword evidence="4 10" id="KW-0547">Nucleotide-binding</keyword>
<dbReference type="SUPFAM" id="SSF63418">
    <property type="entry name" value="MurE/MurF N-terminal domain"/>
    <property type="match status" value="1"/>
</dbReference>
<keyword evidence="16" id="KW-1185">Reference proteome</keyword>
<comment type="function">
    <text evidence="10 11">Involved in cell wall formation. Catalyzes the final step in the synthesis of UDP-N-acetylmuramoyl-pentapeptide, the precursor of murein.</text>
</comment>
<keyword evidence="2 10" id="KW-0436">Ligase</keyword>
<comment type="subcellular location">
    <subcellularLocation>
        <location evidence="10 11">Cytoplasm</location>
    </subcellularLocation>
</comment>
<protein>
    <recommendedName>
        <fullName evidence="10 11">UDP-N-acetylmuramoyl-tripeptide--D-alanyl-D-alanine ligase</fullName>
        <ecNumber evidence="10 11">6.3.2.10</ecNumber>
    </recommendedName>
    <alternativeName>
        <fullName evidence="10">D-alanyl-D-alanine-adding enzyme</fullName>
    </alternativeName>
</protein>
<dbReference type="InterPro" id="IPR051046">
    <property type="entry name" value="MurCDEF_CellWall_CoF430Synth"/>
</dbReference>
<dbReference type="GO" id="GO:0008360">
    <property type="term" value="P:regulation of cell shape"/>
    <property type="evidence" value="ECO:0007669"/>
    <property type="project" value="UniProtKB-KW"/>
</dbReference>
<dbReference type="InterPro" id="IPR005863">
    <property type="entry name" value="UDP-N-AcMur_synth"/>
</dbReference>
<dbReference type="EMBL" id="JOJP01000001">
    <property type="protein sequence ID" value="KEI72508.1"/>
    <property type="molecule type" value="Genomic_DNA"/>
</dbReference>
<comment type="similarity">
    <text evidence="10">Belongs to the MurCDEF family. MurF subfamily.</text>
</comment>
<evidence type="ECO:0000256" key="2">
    <source>
        <dbReference type="ARBA" id="ARBA00022598"/>
    </source>
</evidence>
<feature type="domain" description="Mur ligase central" evidence="14">
    <location>
        <begin position="110"/>
        <end position="311"/>
    </location>
</feature>
<dbReference type="GO" id="GO:0008766">
    <property type="term" value="F:UDP-N-acetylmuramoylalanyl-D-glutamyl-2,6-diaminopimelate-D-alanyl-D-alanine ligase activity"/>
    <property type="evidence" value="ECO:0007669"/>
    <property type="project" value="RHEA"/>
</dbReference>
<dbReference type="EC" id="6.3.2.10" evidence="10 11"/>
<keyword evidence="3 10" id="KW-0132">Cell division</keyword>
<evidence type="ECO:0000259" key="13">
    <source>
        <dbReference type="Pfam" id="PF02875"/>
    </source>
</evidence>
<evidence type="ECO:0000256" key="5">
    <source>
        <dbReference type="ARBA" id="ARBA00022840"/>
    </source>
</evidence>
<keyword evidence="7 10" id="KW-0573">Peptidoglycan synthesis</keyword>
<accession>A0A081KED2</accession>
<evidence type="ECO:0000256" key="9">
    <source>
        <dbReference type="ARBA" id="ARBA00023316"/>
    </source>
</evidence>
<dbReference type="InterPro" id="IPR036615">
    <property type="entry name" value="Mur_ligase_C_dom_sf"/>
</dbReference>
<dbReference type="GO" id="GO:0005524">
    <property type="term" value="F:ATP binding"/>
    <property type="evidence" value="ECO:0007669"/>
    <property type="project" value="UniProtKB-UniRule"/>
</dbReference>
<dbReference type="Gene3D" id="3.40.1390.10">
    <property type="entry name" value="MurE/MurF, N-terminal domain"/>
    <property type="match status" value="1"/>
</dbReference>
<comment type="catalytic activity">
    <reaction evidence="10 11">
        <text>D-alanyl-D-alanine + UDP-N-acetyl-alpha-D-muramoyl-L-alanyl-gamma-D-glutamyl-meso-2,6-diaminopimelate + ATP = UDP-N-acetyl-alpha-D-muramoyl-L-alanyl-gamma-D-glutamyl-meso-2,6-diaminopimeloyl-D-alanyl-D-alanine + ADP + phosphate + H(+)</text>
        <dbReference type="Rhea" id="RHEA:28374"/>
        <dbReference type="ChEBI" id="CHEBI:15378"/>
        <dbReference type="ChEBI" id="CHEBI:30616"/>
        <dbReference type="ChEBI" id="CHEBI:43474"/>
        <dbReference type="ChEBI" id="CHEBI:57822"/>
        <dbReference type="ChEBI" id="CHEBI:61386"/>
        <dbReference type="ChEBI" id="CHEBI:83905"/>
        <dbReference type="ChEBI" id="CHEBI:456216"/>
        <dbReference type="EC" id="6.3.2.10"/>
    </reaction>
</comment>
<dbReference type="UniPathway" id="UPA00219"/>
<evidence type="ECO:0000313" key="16">
    <source>
        <dbReference type="Proteomes" id="UP000027997"/>
    </source>
</evidence>
<keyword evidence="5 10" id="KW-0067">ATP-binding</keyword>
<evidence type="ECO:0000259" key="12">
    <source>
        <dbReference type="Pfam" id="PF01225"/>
    </source>
</evidence>
<dbReference type="eggNOG" id="COG0770">
    <property type="taxonomic scope" value="Bacteria"/>
</dbReference>
<evidence type="ECO:0000313" key="15">
    <source>
        <dbReference type="EMBL" id="KEI72508.1"/>
    </source>
</evidence>
<feature type="binding site" evidence="10">
    <location>
        <begin position="112"/>
        <end position="118"/>
    </location>
    <ligand>
        <name>ATP</name>
        <dbReference type="ChEBI" id="CHEBI:30616"/>
    </ligand>
</feature>
<comment type="caution">
    <text evidence="15">The sequence shown here is derived from an EMBL/GenBank/DDBJ whole genome shotgun (WGS) entry which is preliminary data.</text>
</comment>